<gene>
    <name evidence="1" type="ORF">BAHG_03285</name>
</gene>
<name>A0ABM9ZR80_BRUPB</name>
<evidence type="ECO:0000313" key="1">
    <source>
        <dbReference type="EMBL" id="EEY02145.1"/>
    </source>
</evidence>
<organism evidence="1 2">
    <name type="scientific">Brucella pinnipedialis (strain NCTC 12890 / B2/94 / BCCN 94-73)</name>
    <dbReference type="NCBI Taxonomy" id="520461"/>
    <lineage>
        <taxon>Bacteria</taxon>
        <taxon>Pseudomonadati</taxon>
        <taxon>Pseudomonadota</taxon>
        <taxon>Alphaproteobacteria</taxon>
        <taxon>Hyphomicrobiales</taxon>
        <taxon>Brucellaceae</taxon>
        <taxon>Brucella/Ochrobactrum group</taxon>
        <taxon>Brucella</taxon>
    </lineage>
</organism>
<dbReference type="Proteomes" id="UP000004689">
    <property type="component" value="Unassembled WGS sequence"/>
</dbReference>
<reference evidence="1 2" key="1">
    <citation type="submission" date="2008-12" db="EMBL/GenBank/DDBJ databases">
        <title>The Genome Sequence of Brucella pinnipedialis B2/94.</title>
        <authorList>
            <consortium name="The Broad Institute Genome Sequencing Platform"/>
            <person name="Ward D."/>
            <person name="Young S.K."/>
            <person name="Kodira C.D."/>
            <person name="Zeng Q."/>
            <person name="Koehrsen M."/>
            <person name="Alvarado L."/>
            <person name="Berlin A."/>
            <person name="Borenstein D."/>
            <person name="Chen Z."/>
            <person name="Engels R."/>
            <person name="Freedman E."/>
            <person name="Gellesch M."/>
            <person name="Goldberg J."/>
            <person name="Griggs A."/>
            <person name="Gujja S."/>
            <person name="Heiman D."/>
            <person name="Hepburn T."/>
            <person name="Howarth C."/>
            <person name="Jen D."/>
            <person name="Larson L."/>
            <person name="Lewis B."/>
            <person name="Mehta T."/>
            <person name="Park D."/>
            <person name="Pearson M."/>
            <person name="Roberts A."/>
            <person name="Saif S."/>
            <person name="Shea T."/>
            <person name="Shenoy N."/>
            <person name="Sisk P."/>
            <person name="Stolte C."/>
            <person name="Sykes S."/>
            <person name="Walk T."/>
            <person name="White J."/>
            <person name="Yandava C."/>
            <person name="Whatmore A.M."/>
            <person name="Perrett L.L."/>
            <person name="O'Callaghan D."/>
            <person name="Nusbaum C."/>
            <person name="Galagan J."/>
            <person name="Birren B."/>
        </authorList>
    </citation>
    <scope>NUCLEOTIDE SEQUENCE [LARGE SCALE GENOMIC DNA]</scope>
    <source>
        <strain evidence="1 2">B2/94</strain>
    </source>
</reference>
<accession>A0ABM9ZR80</accession>
<evidence type="ECO:0000313" key="2">
    <source>
        <dbReference type="Proteomes" id="UP000004689"/>
    </source>
</evidence>
<protein>
    <submittedName>
        <fullName evidence="1">Uncharacterized protein</fullName>
    </submittedName>
</protein>
<dbReference type="EMBL" id="DS999857">
    <property type="protein sequence ID" value="EEY02145.1"/>
    <property type="molecule type" value="Genomic_DNA"/>
</dbReference>
<proteinExistence type="predicted"/>
<keyword evidence="2" id="KW-1185">Reference proteome</keyword>
<sequence>MCDTKRSIGRKCDSGLAANVPIAGGFRSGLQLPHTTKAN</sequence>